<name>A0A8J4XP70_CHIOP</name>
<evidence type="ECO:0000256" key="1">
    <source>
        <dbReference type="SAM" id="MobiDB-lite"/>
    </source>
</evidence>
<protein>
    <submittedName>
        <fullName evidence="2">Uncharacterized protein</fullName>
    </submittedName>
</protein>
<dbReference type="PROSITE" id="PS00139">
    <property type="entry name" value="THIOL_PROTEASE_CYS"/>
    <property type="match status" value="1"/>
</dbReference>
<dbReference type="Proteomes" id="UP000770661">
    <property type="component" value="Unassembled WGS sequence"/>
</dbReference>
<gene>
    <name evidence="2" type="ORF">GWK47_021728</name>
</gene>
<proteinExistence type="predicted"/>
<evidence type="ECO:0000313" key="3">
    <source>
        <dbReference type="Proteomes" id="UP000770661"/>
    </source>
</evidence>
<accession>A0A8J4XP70</accession>
<comment type="caution">
    <text evidence="2">The sequence shown here is derived from an EMBL/GenBank/DDBJ whole genome shotgun (WGS) entry which is preliminary data.</text>
</comment>
<reference evidence="2" key="1">
    <citation type="submission" date="2020-07" db="EMBL/GenBank/DDBJ databases">
        <title>The High-quality genome of the commercially important snow crab, Chionoecetes opilio.</title>
        <authorList>
            <person name="Jeong J.-H."/>
            <person name="Ryu S."/>
        </authorList>
    </citation>
    <scope>NUCLEOTIDE SEQUENCE</scope>
    <source>
        <strain evidence="2">MADBK_172401_WGS</strain>
        <tissue evidence="2">Digestive gland</tissue>
    </source>
</reference>
<dbReference type="AlphaFoldDB" id="A0A8J4XP70"/>
<organism evidence="2 3">
    <name type="scientific">Chionoecetes opilio</name>
    <name type="common">Atlantic snow crab</name>
    <name type="synonym">Cancer opilio</name>
    <dbReference type="NCBI Taxonomy" id="41210"/>
    <lineage>
        <taxon>Eukaryota</taxon>
        <taxon>Metazoa</taxon>
        <taxon>Ecdysozoa</taxon>
        <taxon>Arthropoda</taxon>
        <taxon>Crustacea</taxon>
        <taxon>Multicrustacea</taxon>
        <taxon>Malacostraca</taxon>
        <taxon>Eumalacostraca</taxon>
        <taxon>Eucarida</taxon>
        <taxon>Decapoda</taxon>
        <taxon>Pleocyemata</taxon>
        <taxon>Brachyura</taxon>
        <taxon>Eubrachyura</taxon>
        <taxon>Majoidea</taxon>
        <taxon>Majidae</taxon>
        <taxon>Chionoecetes</taxon>
    </lineage>
</organism>
<keyword evidence="3" id="KW-1185">Reference proteome</keyword>
<evidence type="ECO:0000313" key="2">
    <source>
        <dbReference type="EMBL" id="KAG0710950.1"/>
    </source>
</evidence>
<feature type="region of interest" description="Disordered" evidence="1">
    <location>
        <begin position="43"/>
        <end position="62"/>
    </location>
</feature>
<dbReference type="EMBL" id="JACEEZ010023714">
    <property type="protein sequence ID" value="KAG0710950.1"/>
    <property type="molecule type" value="Genomic_DNA"/>
</dbReference>
<dbReference type="InterPro" id="IPR000169">
    <property type="entry name" value="Pept_cys_AS"/>
</dbReference>
<sequence length="153" mass="16464">MATHHYGSTPREVDPGTSHLMKIQDKGQGAMQAAAGECWGLGARRDRVPGRQSGGSDGTTQHSLQGLATTATHHPLWYFHFTCYTTVAATQHKGATHPRHSLVCGERHPTMVKQTVVLLLQTPQELVAAPESTTTTAAASYSLVPLQRPTELS</sequence>